<feature type="coiled-coil region" evidence="1">
    <location>
        <begin position="106"/>
        <end position="133"/>
    </location>
</feature>
<evidence type="ECO:0000256" key="2">
    <source>
        <dbReference type="SAM" id="MobiDB-lite"/>
    </source>
</evidence>
<dbReference type="AlphaFoldDB" id="A0A6P7FFV0"/>
<dbReference type="InParanoid" id="A0A6P7FFV0"/>
<dbReference type="GO" id="GO:0005654">
    <property type="term" value="C:nucleoplasm"/>
    <property type="evidence" value="ECO:0007669"/>
    <property type="project" value="TreeGrafter"/>
</dbReference>
<name>A0A6P7FFV0_DIAVI</name>
<accession>A0A6P7FFV0</accession>
<evidence type="ECO:0000256" key="1">
    <source>
        <dbReference type="SAM" id="Coils"/>
    </source>
</evidence>
<dbReference type="OrthoDB" id="10072641at2759"/>
<feature type="compositionally biased region" description="Low complexity" evidence="2">
    <location>
        <begin position="409"/>
        <end position="420"/>
    </location>
</feature>
<dbReference type="RefSeq" id="XP_028132125.1">
    <property type="nucleotide sequence ID" value="XM_028276324.1"/>
</dbReference>
<feature type="compositionally biased region" description="Polar residues" evidence="2">
    <location>
        <begin position="184"/>
        <end position="211"/>
    </location>
</feature>
<feature type="compositionally biased region" description="Basic residues" evidence="2">
    <location>
        <begin position="393"/>
        <end position="406"/>
    </location>
</feature>
<feature type="region of interest" description="Disordered" evidence="2">
    <location>
        <begin position="449"/>
        <end position="471"/>
    </location>
</feature>
<organism evidence="3">
    <name type="scientific">Diabrotica virgifera virgifera</name>
    <name type="common">western corn rootworm</name>
    <dbReference type="NCBI Taxonomy" id="50390"/>
    <lineage>
        <taxon>Eukaryota</taxon>
        <taxon>Metazoa</taxon>
        <taxon>Ecdysozoa</taxon>
        <taxon>Arthropoda</taxon>
        <taxon>Hexapoda</taxon>
        <taxon>Insecta</taxon>
        <taxon>Pterygota</taxon>
        <taxon>Neoptera</taxon>
        <taxon>Endopterygota</taxon>
        <taxon>Coleoptera</taxon>
        <taxon>Polyphaga</taxon>
        <taxon>Cucujiformia</taxon>
        <taxon>Chrysomeloidea</taxon>
        <taxon>Chrysomelidae</taxon>
        <taxon>Galerucinae</taxon>
        <taxon>Diabroticina</taxon>
        <taxon>Diabroticites</taxon>
        <taxon>Diabrotica</taxon>
    </lineage>
</organism>
<dbReference type="GO" id="GO:0045892">
    <property type="term" value="P:negative regulation of DNA-templated transcription"/>
    <property type="evidence" value="ECO:0007669"/>
    <property type="project" value="TreeGrafter"/>
</dbReference>
<protein>
    <submittedName>
        <fullName evidence="3">Zinc finger matrin-type protein CG9776 isoform X1</fullName>
    </submittedName>
</protein>
<reference evidence="3" key="1">
    <citation type="submission" date="2025-08" db="UniProtKB">
        <authorList>
            <consortium name="RefSeq"/>
        </authorList>
    </citation>
    <scope>IDENTIFICATION</scope>
    <source>
        <tissue evidence="3">Whole insect</tissue>
    </source>
</reference>
<feature type="compositionally biased region" description="Basic and acidic residues" evidence="2">
    <location>
        <begin position="637"/>
        <end position="660"/>
    </location>
</feature>
<dbReference type="PANTHER" id="PTHR15577:SF2">
    <property type="entry name" value="ZINC FINGER PROTEIN 318"/>
    <property type="match status" value="1"/>
</dbReference>
<feature type="region of interest" description="Disordered" evidence="2">
    <location>
        <begin position="265"/>
        <end position="291"/>
    </location>
</feature>
<evidence type="ECO:0000313" key="3">
    <source>
        <dbReference type="RefSeq" id="XP_028132125.1"/>
    </source>
</evidence>
<feature type="region of interest" description="Disordered" evidence="2">
    <location>
        <begin position="494"/>
        <end position="666"/>
    </location>
</feature>
<dbReference type="InterPro" id="IPR055309">
    <property type="entry name" value="Znf318-like"/>
</dbReference>
<feature type="compositionally biased region" description="Basic and acidic residues" evidence="2">
    <location>
        <begin position="494"/>
        <end position="560"/>
    </location>
</feature>
<gene>
    <name evidence="3" type="primary">LOC114327652</name>
</gene>
<dbReference type="PANTHER" id="PTHR15577">
    <property type="entry name" value="ZINC FINGER CONTAINING PROTEIN"/>
    <property type="match status" value="1"/>
</dbReference>
<feature type="region of interest" description="Disordered" evidence="2">
    <location>
        <begin position="359"/>
        <end position="435"/>
    </location>
</feature>
<feature type="region of interest" description="Disordered" evidence="2">
    <location>
        <begin position="768"/>
        <end position="789"/>
    </location>
</feature>
<proteinExistence type="predicted"/>
<feature type="compositionally biased region" description="Basic and acidic residues" evidence="2">
    <location>
        <begin position="595"/>
        <end position="614"/>
    </location>
</feature>
<sequence>MDYNASQIPQYTNTGYQNTYNQYPENYPQHNNNYGYQNYGSYENQMSQLPPPTRALVQVPSVPQAQISTHGNLHTDDWSRSNYHDNKTGGLVEESQQPNSQIIRQREDYVKKASVLKNELDQLQKQQQDMYEKPHKHQEFETILLQNSKLQDEVQGKLKAIQNVIQMLSDIIKDGKTLNDLESELSNNSKPQPVTQTIVPSSRYSESNASTVTTSESLVVDKYSDEKICYTHYDTGLHWCRTCDEFPQTAKDFLLHLQDNKHQQRKKLDKVDSTPWHKLPPEPLLPSDENAPKKRIPIKGLQFFVAAPSWYCRLCDVWIGDLHCASHHLKSKVHHQNFEIFTTQNPHWEMEWLKDREKSMTRKRDEASSSDSDDSDSDRKHKKKSSESSSAKDKKKKKKSKKKKKAKSSDSSSSSSSSDSSDTDRSKSIRVAMRNMNEKWSALERIVEEHKKKELGEKEEKEKVPDTSDDQLINQWMAVAEPPAKEKLLLMSLKDRMREKKEQEQMRITEREKSRRQQEQDELERSERKKRDDRRALVEAEILKKQREQEEIQKMKDIHLRFKANNYRKRKSQSPSEDVESYEKKEKLSHKSRSRSREPEIEESKHGRNDERKPPGPPSYKKLPFIGRMPLFKKKQSHEEKEEPKEIKKRSYEPQRKTRFEPGNLPKAYIPKPEVVCFPKLSSIPPLTLPPPPPTVEEYVVIPKPPKISAVAKKPKPKKPPSPPKIVEHFSDDDGLYETAMPHSNMVNQFYGNYGNNRYEHDMYSYPEEQVPHSHSMPLQPPPLPPDDDLALLGICADDMAAQSF</sequence>
<feature type="region of interest" description="Disordered" evidence="2">
    <location>
        <begin position="710"/>
        <end position="730"/>
    </location>
</feature>
<feature type="region of interest" description="Disordered" evidence="2">
    <location>
        <begin position="182"/>
        <end position="211"/>
    </location>
</feature>
<keyword evidence="1" id="KW-0175">Coiled coil</keyword>
<feature type="compositionally biased region" description="Basic and acidic residues" evidence="2">
    <location>
        <begin position="449"/>
        <end position="466"/>
    </location>
</feature>
<dbReference type="GO" id="GO:0045893">
    <property type="term" value="P:positive regulation of DNA-templated transcription"/>
    <property type="evidence" value="ECO:0007669"/>
    <property type="project" value="TreeGrafter"/>
</dbReference>